<evidence type="ECO:0000256" key="1">
    <source>
        <dbReference type="ARBA" id="ARBA00034736"/>
    </source>
</evidence>
<keyword evidence="3" id="KW-1185">Reference proteome</keyword>
<dbReference type="GO" id="GO:0110078">
    <property type="term" value="C:TTT Hsp90 cochaperone complex"/>
    <property type="evidence" value="ECO:0007669"/>
    <property type="project" value="InterPro"/>
</dbReference>
<dbReference type="PANTHER" id="PTHR32226:SF2">
    <property type="entry name" value="TELO2-INTERACTING PROTEIN 2"/>
    <property type="match status" value="1"/>
</dbReference>
<sequence>MRGLLRFYQEIIKLSDTVTWKFDFHKALALDCIVLSQFFYSDHFWSDEHCSAIAYKILNQLLNFFQCKNISELFFGGDNVNKAFTKLFPNGVLKLLLEEFVSIFNKNSWKNYPSYKDTFSWILFNVKAPQMSDYVVYFLPPALFILDDWELENKVYGIKALQHLMENLVR</sequence>
<accession>A0A5N5T1Q6</accession>
<dbReference type="InterPro" id="IPR018870">
    <property type="entry name" value="Tti2"/>
</dbReference>
<dbReference type="AlphaFoldDB" id="A0A5N5T1Q6"/>
<evidence type="ECO:0000313" key="2">
    <source>
        <dbReference type="EMBL" id="KAB7500421.1"/>
    </source>
</evidence>
<gene>
    <name evidence="2" type="primary">TTI2</name>
    <name evidence="2" type="ORF">Anas_07082</name>
</gene>
<dbReference type="GO" id="GO:0005634">
    <property type="term" value="C:nucleus"/>
    <property type="evidence" value="ECO:0007669"/>
    <property type="project" value="TreeGrafter"/>
</dbReference>
<proteinExistence type="inferred from homology"/>
<dbReference type="OrthoDB" id="6417021at2759"/>
<name>A0A5N5T1Q6_9CRUS</name>
<dbReference type="Proteomes" id="UP000326759">
    <property type="component" value="Unassembled WGS sequence"/>
</dbReference>
<protein>
    <submittedName>
        <fullName evidence="2">TELO2-interacting protein 2</fullName>
    </submittedName>
</protein>
<comment type="caution">
    <text evidence="2">The sequence shown here is derived from an EMBL/GenBank/DDBJ whole genome shotgun (WGS) entry which is preliminary data.</text>
</comment>
<dbReference type="EMBL" id="SEYY01013999">
    <property type="protein sequence ID" value="KAB7500421.1"/>
    <property type="molecule type" value="Genomic_DNA"/>
</dbReference>
<dbReference type="GO" id="GO:0005829">
    <property type="term" value="C:cytosol"/>
    <property type="evidence" value="ECO:0007669"/>
    <property type="project" value="TreeGrafter"/>
</dbReference>
<feature type="non-terminal residue" evidence="2">
    <location>
        <position position="170"/>
    </location>
</feature>
<reference evidence="2 3" key="1">
    <citation type="journal article" date="2019" name="PLoS Biol.">
        <title>Sex chromosomes control vertical transmission of feminizing Wolbachia symbionts in an isopod.</title>
        <authorList>
            <person name="Becking T."/>
            <person name="Chebbi M.A."/>
            <person name="Giraud I."/>
            <person name="Moumen B."/>
            <person name="Laverre T."/>
            <person name="Caubet Y."/>
            <person name="Peccoud J."/>
            <person name="Gilbert C."/>
            <person name="Cordaux R."/>
        </authorList>
    </citation>
    <scope>NUCLEOTIDE SEQUENCE [LARGE SCALE GENOMIC DNA]</scope>
    <source>
        <strain evidence="2">ANa2</strain>
        <tissue evidence="2">Whole body excluding digestive tract and cuticle</tissue>
    </source>
</reference>
<dbReference type="PANTHER" id="PTHR32226">
    <property type="entry name" value="TELO2-INTERACTING PROTEIN 2"/>
    <property type="match status" value="1"/>
</dbReference>
<organism evidence="2 3">
    <name type="scientific">Armadillidium nasatum</name>
    <dbReference type="NCBI Taxonomy" id="96803"/>
    <lineage>
        <taxon>Eukaryota</taxon>
        <taxon>Metazoa</taxon>
        <taxon>Ecdysozoa</taxon>
        <taxon>Arthropoda</taxon>
        <taxon>Crustacea</taxon>
        <taxon>Multicrustacea</taxon>
        <taxon>Malacostraca</taxon>
        <taxon>Eumalacostraca</taxon>
        <taxon>Peracarida</taxon>
        <taxon>Isopoda</taxon>
        <taxon>Oniscidea</taxon>
        <taxon>Crinocheta</taxon>
        <taxon>Armadillidiidae</taxon>
        <taxon>Armadillidium</taxon>
    </lineage>
</organism>
<comment type="similarity">
    <text evidence="1">Belongs to the TTI2 family.</text>
</comment>
<evidence type="ECO:0000313" key="3">
    <source>
        <dbReference type="Proteomes" id="UP000326759"/>
    </source>
</evidence>